<gene>
    <name evidence="14" type="ORF">NW74_04625</name>
</gene>
<feature type="domain" description="UvrD-like helicase C-terminal" evidence="13">
    <location>
        <begin position="284"/>
        <end position="541"/>
    </location>
</feature>
<evidence type="ECO:0000256" key="8">
    <source>
        <dbReference type="ARBA" id="ARBA00034617"/>
    </source>
</evidence>
<keyword evidence="6" id="KW-0238">DNA-binding</keyword>
<reference evidence="14 15" key="1">
    <citation type="submission" date="2014-10" db="EMBL/GenBank/DDBJ databases">
        <title>Complete genome sequence of Parvimonas micra KCOM 1535 (= ChDC B708).</title>
        <authorList>
            <person name="Kook J.-K."/>
            <person name="Park S.-N."/>
            <person name="Lim Y.K."/>
            <person name="Roh H."/>
        </authorList>
    </citation>
    <scope>NUCLEOTIDE SEQUENCE [LARGE SCALE GENOMIC DNA]</scope>
    <source>
        <strain evidence="15">KCOM 1535 / ChDC B708</strain>
    </source>
</reference>
<dbReference type="CDD" id="cd18807">
    <property type="entry name" value="SF1_C_UvrD"/>
    <property type="match status" value="1"/>
</dbReference>
<dbReference type="GO" id="GO:0043138">
    <property type="term" value="F:3'-5' DNA helicase activity"/>
    <property type="evidence" value="ECO:0007669"/>
    <property type="project" value="UniProtKB-EC"/>
</dbReference>
<evidence type="ECO:0000313" key="14">
    <source>
        <dbReference type="EMBL" id="AIZ36670.1"/>
    </source>
</evidence>
<dbReference type="InterPro" id="IPR014016">
    <property type="entry name" value="UvrD-like_ATP-bd"/>
</dbReference>
<dbReference type="Proteomes" id="UP000031386">
    <property type="component" value="Chromosome"/>
</dbReference>
<evidence type="ECO:0000256" key="5">
    <source>
        <dbReference type="ARBA" id="ARBA00022840"/>
    </source>
</evidence>
<name>A0A0B4S1L7_9FIRM</name>
<protein>
    <recommendedName>
        <fullName evidence="9">DNA 3'-5' helicase</fullName>
        <ecNumber evidence="9">5.6.2.4</ecNumber>
    </recommendedName>
</protein>
<evidence type="ECO:0000256" key="10">
    <source>
        <dbReference type="ARBA" id="ARBA00048988"/>
    </source>
</evidence>
<dbReference type="PANTHER" id="PTHR11070:SF2">
    <property type="entry name" value="ATP-DEPENDENT DNA HELICASE SRS2"/>
    <property type="match status" value="1"/>
</dbReference>
<dbReference type="GO" id="GO:0003677">
    <property type="term" value="F:DNA binding"/>
    <property type="evidence" value="ECO:0007669"/>
    <property type="project" value="UniProtKB-KW"/>
</dbReference>
<comment type="similarity">
    <text evidence="1">Belongs to the helicase family. UvrD subfamily.</text>
</comment>
<dbReference type="InterPro" id="IPR014017">
    <property type="entry name" value="DNA_helicase_UvrD-like_C"/>
</dbReference>
<evidence type="ECO:0000256" key="11">
    <source>
        <dbReference type="PROSITE-ProRule" id="PRU00560"/>
    </source>
</evidence>
<feature type="binding site" evidence="11">
    <location>
        <begin position="22"/>
        <end position="29"/>
    </location>
    <ligand>
        <name>ATP</name>
        <dbReference type="ChEBI" id="CHEBI:30616"/>
    </ligand>
</feature>
<evidence type="ECO:0000256" key="2">
    <source>
        <dbReference type="ARBA" id="ARBA00022741"/>
    </source>
</evidence>
<dbReference type="Gene3D" id="3.40.50.300">
    <property type="entry name" value="P-loop containing nucleotide triphosphate hydrolases"/>
    <property type="match status" value="2"/>
</dbReference>
<dbReference type="PROSITE" id="PS51198">
    <property type="entry name" value="UVRD_HELICASE_ATP_BIND"/>
    <property type="match status" value="1"/>
</dbReference>
<dbReference type="EMBL" id="CP009761">
    <property type="protein sequence ID" value="AIZ36670.1"/>
    <property type="molecule type" value="Genomic_DNA"/>
</dbReference>
<feature type="domain" description="UvrD-like helicase ATP-binding" evidence="12">
    <location>
        <begin position="1"/>
        <end position="283"/>
    </location>
</feature>
<dbReference type="CDD" id="cd17932">
    <property type="entry name" value="DEXQc_UvrD"/>
    <property type="match status" value="1"/>
</dbReference>
<dbReference type="PANTHER" id="PTHR11070">
    <property type="entry name" value="UVRD / RECB / PCRA DNA HELICASE FAMILY MEMBER"/>
    <property type="match status" value="1"/>
</dbReference>
<proteinExistence type="inferred from homology"/>
<dbReference type="KEGG" id="pmic:NW74_04625"/>
<dbReference type="Gene3D" id="1.10.486.10">
    <property type="entry name" value="PCRA, domain 4"/>
    <property type="match status" value="1"/>
</dbReference>
<evidence type="ECO:0000256" key="4">
    <source>
        <dbReference type="ARBA" id="ARBA00022806"/>
    </source>
</evidence>
<dbReference type="PROSITE" id="PS51217">
    <property type="entry name" value="UVRD_HELICASE_CTER"/>
    <property type="match status" value="1"/>
</dbReference>
<keyword evidence="5 11" id="KW-0067">ATP-binding</keyword>
<dbReference type="GO" id="GO:0000725">
    <property type="term" value="P:recombinational repair"/>
    <property type="evidence" value="ECO:0007669"/>
    <property type="project" value="TreeGrafter"/>
</dbReference>
<comment type="catalytic activity">
    <reaction evidence="8">
        <text>Couples ATP hydrolysis with the unwinding of duplex DNA by translocating in the 3'-5' direction.</text>
        <dbReference type="EC" id="5.6.2.4"/>
    </reaction>
</comment>
<dbReference type="AlphaFoldDB" id="A0A0B4S1L7"/>
<evidence type="ECO:0000259" key="12">
    <source>
        <dbReference type="PROSITE" id="PS51198"/>
    </source>
</evidence>
<evidence type="ECO:0000256" key="3">
    <source>
        <dbReference type="ARBA" id="ARBA00022801"/>
    </source>
</evidence>
<dbReference type="InterPro" id="IPR027417">
    <property type="entry name" value="P-loop_NTPase"/>
</dbReference>
<dbReference type="EC" id="5.6.2.4" evidence="9"/>
<evidence type="ECO:0000256" key="9">
    <source>
        <dbReference type="ARBA" id="ARBA00034808"/>
    </source>
</evidence>
<dbReference type="GO" id="GO:0016887">
    <property type="term" value="F:ATP hydrolysis activity"/>
    <property type="evidence" value="ECO:0007669"/>
    <property type="project" value="RHEA"/>
</dbReference>
<keyword evidence="15" id="KW-1185">Reference proteome</keyword>
<dbReference type="OrthoDB" id="9810135at2"/>
<dbReference type="InterPro" id="IPR000212">
    <property type="entry name" value="DNA_helicase_UvrD/REP"/>
</dbReference>
<dbReference type="RefSeq" id="WP_041954097.1">
    <property type="nucleotide sequence ID" value="NZ_CP009761.1"/>
</dbReference>
<organism evidence="14 15">
    <name type="scientific">Parvimonas micra</name>
    <dbReference type="NCBI Taxonomy" id="33033"/>
    <lineage>
        <taxon>Bacteria</taxon>
        <taxon>Bacillati</taxon>
        <taxon>Bacillota</taxon>
        <taxon>Tissierellia</taxon>
        <taxon>Tissierellales</taxon>
        <taxon>Peptoniphilaceae</taxon>
        <taxon>Parvimonas</taxon>
    </lineage>
</organism>
<comment type="catalytic activity">
    <reaction evidence="10">
        <text>ATP + H2O = ADP + phosphate + H(+)</text>
        <dbReference type="Rhea" id="RHEA:13065"/>
        <dbReference type="ChEBI" id="CHEBI:15377"/>
        <dbReference type="ChEBI" id="CHEBI:15378"/>
        <dbReference type="ChEBI" id="CHEBI:30616"/>
        <dbReference type="ChEBI" id="CHEBI:43474"/>
        <dbReference type="ChEBI" id="CHEBI:456216"/>
        <dbReference type="EC" id="5.6.2.4"/>
    </reaction>
</comment>
<accession>A0A0B4S1L7</accession>
<evidence type="ECO:0000259" key="13">
    <source>
        <dbReference type="PROSITE" id="PS51217"/>
    </source>
</evidence>
<dbReference type="Pfam" id="PF00580">
    <property type="entry name" value="UvrD-helicase"/>
    <property type="match status" value="1"/>
</dbReference>
<evidence type="ECO:0000256" key="6">
    <source>
        <dbReference type="ARBA" id="ARBA00023125"/>
    </source>
</evidence>
<keyword evidence="2 11" id="KW-0547">Nucleotide-binding</keyword>
<sequence>MNFTNQQFDAIKHFEGPALILAVPGSGKTTVLLNRILNLINNHNIDSSEIISITFSKSQGIDMERRFLAQNPEFRGKITFKTIHAFCYEIVRNYMKLKNIKKTLIEGNNEFNRILILKRVYYQKNYKKLSDEEINDFFSIYDFTKNKMYDFEGYLRKNHFISNRSLMLKLYNLYNEIKIQNNFMDFNDLLILANEYISTDKKLLKALKNRYKFFQIDEGQDTSTLQFEIIRKIVFPENNVFIVADDDQSIYSFRGASPENLLNFKNIYPNSKIFFMDKNFRSTKNIIKISNKIIQGNKIRYEKYSKHTTEENSQIMLFKVKNSTIQARELVKRISEINPNETIGVLYRNNISSLYIADILKNNDIDFFVKENKFDFYSNRILNDVKNILLFSEDTTDLEVFKRIYFKLNAYIKKDFITKLEYKPYNQCVLESLLDLDELNDFYLNKFTSLRNDFKRLKRMKMEDKIDCILYELGYGNYLDNFNEFSNLNYNLIFDLIKYLSKDLKTFDEFIEKLDNLKELLKNASSSKSNISISTIHSSKGLEYDNVFIIDLIDGEFPQKSILNSFDEKLLEEERRLFYVAMTRARKRLFLYTIKERNNLPVEPSIFYNELKNKNSTLP</sequence>
<keyword evidence="4 11" id="KW-0347">Helicase</keyword>
<dbReference type="Pfam" id="PF13361">
    <property type="entry name" value="UvrD_C"/>
    <property type="match status" value="1"/>
</dbReference>
<dbReference type="GO" id="GO:0005524">
    <property type="term" value="F:ATP binding"/>
    <property type="evidence" value="ECO:0007669"/>
    <property type="project" value="UniProtKB-UniRule"/>
</dbReference>
<keyword evidence="7" id="KW-0413">Isomerase</keyword>
<evidence type="ECO:0000313" key="15">
    <source>
        <dbReference type="Proteomes" id="UP000031386"/>
    </source>
</evidence>
<keyword evidence="3 11" id="KW-0378">Hydrolase</keyword>
<dbReference type="Gene3D" id="1.10.10.160">
    <property type="match status" value="1"/>
</dbReference>
<dbReference type="SUPFAM" id="SSF52540">
    <property type="entry name" value="P-loop containing nucleoside triphosphate hydrolases"/>
    <property type="match status" value="1"/>
</dbReference>
<dbReference type="InterPro" id="IPR013986">
    <property type="entry name" value="DExx_box_DNA_helicase_dom_sf"/>
</dbReference>
<evidence type="ECO:0000256" key="7">
    <source>
        <dbReference type="ARBA" id="ARBA00023235"/>
    </source>
</evidence>
<dbReference type="STRING" id="33033.NW74_04625"/>
<evidence type="ECO:0000256" key="1">
    <source>
        <dbReference type="ARBA" id="ARBA00009922"/>
    </source>
</evidence>